<dbReference type="EMBL" id="SAXA01000001">
    <property type="protein sequence ID" value="RXQ97571.1"/>
    <property type="molecule type" value="Genomic_DNA"/>
</dbReference>
<gene>
    <name evidence="1" type="ORF">EO244_01395</name>
</gene>
<name>A0A4Q1JRQ6_9BACT</name>
<accession>A0A4Q1JRQ6</accession>
<proteinExistence type="predicted"/>
<keyword evidence="2" id="KW-1185">Reference proteome</keyword>
<organism evidence="1 2">
    <name type="scientific">Ancylomarina salipaludis</name>
    <dbReference type="NCBI Taxonomy" id="2501299"/>
    <lineage>
        <taxon>Bacteria</taxon>
        <taxon>Pseudomonadati</taxon>
        <taxon>Bacteroidota</taxon>
        <taxon>Bacteroidia</taxon>
        <taxon>Marinilabiliales</taxon>
        <taxon>Marinifilaceae</taxon>
        <taxon>Ancylomarina</taxon>
    </lineage>
</organism>
<dbReference type="Proteomes" id="UP000289703">
    <property type="component" value="Unassembled WGS sequence"/>
</dbReference>
<protein>
    <submittedName>
        <fullName evidence="1">DUF4270 family protein</fullName>
    </submittedName>
</protein>
<dbReference type="Pfam" id="PF14092">
    <property type="entry name" value="DUF4270"/>
    <property type="match status" value="1"/>
</dbReference>
<evidence type="ECO:0000313" key="1">
    <source>
        <dbReference type="EMBL" id="RXQ97571.1"/>
    </source>
</evidence>
<dbReference type="AlphaFoldDB" id="A0A4Q1JRQ6"/>
<dbReference type="OrthoDB" id="1092930at2"/>
<sequence>MILVHDLSLIYMISNLLLFRMKRIKILVSISILVFLSSCNSGAFEEHEIGDNLIGNSTEVSLIDTFTIESSTVKMDSVVTSGQKNILFGKYDDPYFGKVNSDFYGVLGLGDSFNLRKINVNGVGQVDVHVKFDSLVFIVYSDKRYYGDTLAQQSISIHKVIEEIKYPDNEFAFYGHRNFAYEAEDLCNVNFFAKPVTQSVYNTEIDQDAEANDGGIRFRMDDELGLDIIKRVNNTEDDTVRDSNKWKKYFNGIVLKPGQNNTVMLSFPITDSKMKMRLYYSDAEYDEVGVSRFHDFPVLNTMLAFSNYTSDKSSTPQNLGRIVDRTEELSSDSTDNLTFIQGGIGFMTKVRIPYLEKLNTLGLTGGILKSELILYPKDDSFDSEQFKLPSSSSAFNIYTTNADNMTLSSILNPVNNQAVASVYNFNREYPDESYYSIDITNYVNNVLLSGQNYDDALLLSLPIETIGNSMERMVIENDPKSDFRIRLKTTYVVQK</sequence>
<dbReference type="InterPro" id="IPR025366">
    <property type="entry name" value="DUF4270"/>
</dbReference>
<reference evidence="1 2" key="1">
    <citation type="submission" date="2019-01" db="EMBL/GenBank/DDBJ databases">
        <title>Ancylomarina salipaludis sp. nov., isolated from a salt marsh.</title>
        <authorList>
            <person name="Yoon J.-H."/>
        </authorList>
    </citation>
    <scope>NUCLEOTIDE SEQUENCE [LARGE SCALE GENOMIC DNA]</scope>
    <source>
        <strain evidence="1 2">SHSM-M15</strain>
    </source>
</reference>
<evidence type="ECO:0000313" key="2">
    <source>
        <dbReference type="Proteomes" id="UP000289703"/>
    </source>
</evidence>
<comment type="caution">
    <text evidence="1">The sequence shown here is derived from an EMBL/GenBank/DDBJ whole genome shotgun (WGS) entry which is preliminary data.</text>
</comment>